<name>A0A6J5KXY3_9CAUD</name>
<proteinExistence type="predicted"/>
<organism evidence="1">
    <name type="scientific">uncultured Caudovirales phage</name>
    <dbReference type="NCBI Taxonomy" id="2100421"/>
    <lineage>
        <taxon>Viruses</taxon>
        <taxon>Duplodnaviria</taxon>
        <taxon>Heunggongvirae</taxon>
        <taxon>Uroviricota</taxon>
        <taxon>Caudoviricetes</taxon>
        <taxon>Peduoviridae</taxon>
        <taxon>Maltschvirus</taxon>
        <taxon>Maltschvirus maltsch</taxon>
    </lineage>
</organism>
<reference evidence="1" key="1">
    <citation type="submission" date="2020-04" db="EMBL/GenBank/DDBJ databases">
        <authorList>
            <person name="Chiriac C."/>
            <person name="Salcher M."/>
            <person name="Ghai R."/>
            <person name="Kavagutti S V."/>
        </authorList>
    </citation>
    <scope>NUCLEOTIDE SEQUENCE</scope>
</reference>
<gene>
    <name evidence="1" type="ORF">UFOVP84_125</name>
</gene>
<accession>A0A6J5KXY3</accession>
<sequence>MSINFCHIAPVSYLPLVKEYPVHLLLAHLIEENEEYRNFYANLKKENPNVFYHVDNSCFEMFKRGQPMYDSEKLIKMAKLVSGDSIVMSDYPKESSSKTIASSRELAPRIKDAGFQTFFCPQSEFGKIDDLIDSFQWGIDNSDVDVIGVSILACPIGLGINEQTYESGARDESYRLQRYLARFKVFNLLEQQGLLGVNTLKRFHCLGMTDGPNEIELLKPYHDHIFSWDSSSAIWHGINGIQYDQSPTGLRAGKLETEVNFDIGAVDNTKSVTYNMNIINNLCE</sequence>
<evidence type="ECO:0000313" key="1">
    <source>
        <dbReference type="EMBL" id="CAB4127314.1"/>
    </source>
</evidence>
<protein>
    <submittedName>
        <fullName evidence="1">Uncharacterized protein</fullName>
    </submittedName>
</protein>
<dbReference type="EMBL" id="LR796208">
    <property type="protein sequence ID" value="CAB4127314.1"/>
    <property type="molecule type" value="Genomic_DNA"/>
</dbReference>